<evidence type="ECO:0000313" key="7">
    <source>
        <dbReference type="Proteomes" id="UP000253790"/>
    </source>
</evidence>
<sequence length="615" mass="66198">MAAPPANLVALDRARLVAGTQVLLDDVSVGVSDGDRIGVVGRNGGGKSSLLGALVGTRPLDEGRVVRAGGVSAGMLGQVDALDPVATVREVVLGDLAEHVWAGDPRVREVLDGLLGGTDAQALGGWDAVVGPMSGGERRRLALAALLVADPDLLVLDEPTNHLDVEGVAWLAAYLSSRRPRSGSGLLVVTHDRWFLDAVSTRTWEVADGQVHVYEGGYAAYVLARVERQRVAKVTEERRANLARKELAWLRRGPPARTSKPRFRIEAATALIEGEPPPRDSVELVRFATTRLGKDVFDLVDATVTVGDRTLLEDVTWRIGPGDRYGVVGVNGAGKSTLLRVLQGQHPLAAGRLRTGKTVQVACLSQELRELDRVAGWSVIDSITEVRSFTMIGGKEVSASSLAQRLGFTGGRQQSRVGDLSGGERRRLQFVRLLMDEPNVLMLDEPTNDLDIDTLTSMEDVLDGWAGTLLVVSHDRYLLERMTDRQVALLGDGTLRDLPGGVEQYLELRARIREAGRVTSARSTSAPSSAGSGGASTPRAAYTPAQVREARKTLARVERALDRLHEEEVLLHDQMAAAATDPTRLAELTEAQRTLAEQEEALELEWLEASEAAEG</sequence>
<feature type="domain" description="ABC transporter" evidence="5">
    <location>
        <begin position="297"/>
        <end position="518"/>
    </location>
</feature>
<evidence type="ECO:0000256" key="1">
    <source>
        <dbReference type="ARBA" id="ARBA00022741"/>
    </source>
</evidence>
<evidence type="ECO:0000313" key="6">
    <source>
        <dbReference type="EMBL" id="AXH97290.1"/>
    </source>
</evidence>
<gene>
    <name evidence="6" type="ORF">DV701_15255</name>
</gene>
<proteinExistence type="predicted"/>
<dbReference type="GO" id="GO:0005524">
    <property type="term" value="F:ATP binding"/>
    <property type="evidence" value="ECO:0007669"/>
    <property type="project" value="UniProtKB-KW"/>
</dbReference>
<protein>
    <submittedName>
        <fullName evidence="6">ABC transporter ATP-binding protein</fullName>
    </submittedName>
</protein>
<evidence type="ECO:0000256" key="3">
    <source>
        <dbReference type="SAM" id="Coils"/>
    </source>
</evidence>
<dbReference type="Pfam" id="PF00005">
    <property type="entry name" value="ABC_tran"/>
    <property type="match status" value="2"/>
</dbReference>
<dbReference type="EMBL" id="CP031229">
    <property type="protein sequence ID" value="AXH97290.1"/>
    <property type="molecule type" value="Genomic_DNA"/>
</dbReference>
<keyword evidence="2 6" id="KW-0067">ATP-binding</keyword>
<keyword evidence="7" id="KW-1185">Reference proteome</keyword>
<dbReference type="PANTHER" id="PTHR42855">
    <property type="entry name" value="ABC TRANSPORTER ATP-BINDING SUBUNIT"/>
    <property type="match status" value="1"/>
</dbReference>
<dbReference type="InterPro" id="IPR003593">
    <property type="entry name" value="AAA+_ATPase"/>
</dbReference>
<dbReference type="PROSITE" id="PS00211">
    <property type="entry name" value="ABC_TRANSPORTER_1"/>
    <property type="match status" value="2"/>
</dbReference>
<dbReference type="Gene3D" id="3.40.50.300">
    <property type="entry name" value="P-loop containing nucleotide triphosphate hydrolases"/>
    <property type="match status" value="2"/>
</dbReference>
<reference evidence="6 7" key="1">
    <citation type="submission" date="2018-07" db="EMBL/GenBank/DDBJ databases">
        <title>Complete genome sequencing of Ornithinimicrobium sp. AMA3305.</title>
        <authorList>
            <person name="Bae J.-W."/>
        </authorList>
    </citation>
    <scope>NUCLEOTIDE SEQUENCE [LARGE SCALE GENOMIC DNA]</scope>
    <source>
        <strain evidence="6 7">AMA3305</strain>
    </source>
</reference>
<dbReference type="InterPro" id="IPR003439">
    <property type="entry name" value="ABC_transporter-like_ATP-bd"/>
</dbReference>
<feature type="compositionally biased region" description="Low complexity" evidence="4">
    <location>
        <begin position="519"/>
        <end position="541"/>
    </location>
</feature>
<name>A0A345NQI2_9MICO</name>
<dbReference type="GO" id="GO:0016887">
    <property type="term" value="F:ATP hydrolysis activity"/>
    <property type="evidence" value="ECO:0007669"/>
    <property type="project" value="InterPro"/>
</dbReference>
<keyword evidence="1" id="KW-0547">Nucleotide-binding</keyword>
<dbReference type="Proteomes" id="UP000253790">
    <property type="component" value="Chromosome"/>
</dbReference>
<dbReference type="SMART" id="SM00382">
    <property type="entry name" value="AAA"/>
    <property type="match status" value="2"/>
</dbReference>
<dbReference type="PROSITE" id="PS50893">
    <property type="entry name" value="ABC_TRANSPORTER_2"/>
    <property type="match status" value="2"/>
</dbReference>
<dbReference type="KEGG" id="orn:DV701_15255"/>
<keyword evidence="3" id="KW-0175">Coiled coil</keyword>
<dbReference type="AlphaFoldDB" id="A0A345NQI2"/>
<evidence type="ECO:0000259" key="5">
    <source>
        <dbReference type="PROSITE" id="PS50893"/>
    </source>
</evidence>
<feature type="region of interest" description="Disordered" evidence="4">
    <location>
        <begin position="517"/>
        <end position="546"/>
    </location>
</feature>
<feature type="coiled-coil region" evidence="3">
    <location>
        <begin position="547"/>
        <end position="605"/>
    </location>
</feature>
<organism evidence="6 7">
    <name type="scientific">Ornithinimicrobium avium</name>
    <dbReference type="NCBI Taxonomy" id="2283195"/>
    <lineage>
        <taxon>Bacteria</taxon>
        <taxon>Bacillati</taxon>
        <taxon>Actinomycetota</taxon>
        <taxon>Actinomycetes</taxon>
        <taxon>Micrococcales</taxon>
        <taxon>Ornithinimicrobiaceae</taxon>
        <taxon>Ornithinimicrobium</taxon>
    </lineage>
</organism>
<dbReference type="CDD" id="cd03221">
    <property type="entry name" value="ABCF_EF-3"/>
    <property type="match status" value="2"/>
</dbReference>
<dbReference type="OrthoDB" id="3239744at2"/>
<dbReference type="PANTHER" id="PTHR42855:SF1">
    <property type="entry name" value="ABC TRANSPORTER DOMAIN-CONTAINING PROTEIN"/>
    <property type="match status" value="1"/>
</dbReference>
<accession>A0A345NQI2</accession>
<dbReference type="SUPFAM" id="SSF52540">
    <property type="entry name" value="P-loop containing nucleoside triphosphate hydrolases"/>
    <property type="match status" value="2"/>
</dbReference>
<evidence type="ECO:0000256" key="2">
    <source>
        <dbReference type="ARBA" id="ARBA00022840"/>
    </source>
</evidence>
<dbReference type="InterPro" id="IPR051309">
    <property type="entry name" value="ABCF_ATPase"/>
</dbReference>
<dbReference type="RefSeq" id="WP_114929496.1">
    <property type="nucleotide sequence ID" value="NZ_CP031229.1"/>
</dbReference>
<dbReference type="InterPro" id="IPR027417">
    <property type="entry name" value="P-loop_NTPase"/>
</dbReference>
<evidence type="ECO:0000256" key="4">
    <source>
        <dbReference type="SAM" id="MobiDB-lite"/>
    </source>
</evidence>
<dbReference type="InterPro" id="IPR017871">
    <property type="entry name" value="ABC_transporter-like_CS"/>
</dbReference>
<feature type="domain" description="ABC transporter" evidence="5">
    <location>
        <begin position="6"/>
        <end position="233"/>
    </location>
</feature>